<dbReference type="PANTHER" id="PTHR12998:SF0">
    <property type="entry name" value="TRNA:M(4)X MODIFICATION ENZYME TRM13 HOMOLOG"/>
    <property type="match status" value="1"/>
</dbReference>
<keyword evidence="8 12" id="KW-0862">Zinc</keyword>
<evidence type="ECO:0000256" key="6">
    <source>
        <dbReference type="ARBA" id="ARBA00022723"/>
    </source>
</evidence>
<dbReference type="EC" id="2.1.1.225" evidence="12"/>
<comment type="catalytic activity">
    <reaction evidence="10 12">
        <text>cytidine(4) in tRNA(Gly)(GCC) + S-adenosyl-L-methionine = 2'-O-methylcytidine(4) in tRNA(Gly)(GCC) + S-adenosyl-L-homocysteine + H(+)</text>
        <dbReference type="Rhea" id="RHEA:43192"/>
        <dbReference type="Rhea" id="RHEA-COMP:10399"/>
        <dbReference type="Rhea" id="RHEA-COMP:10400"/>
        <dbReference type="ChEBI" id="CHEBI:15378"/>
        <dbReference type="ChEBI" id="CHEBI:57856"/>
        <dbReference type="ChEBI" id="CHEBI:59789"/>
        <dbReference type="ChEBI" id="CHEBI:74495"/>
        <dbReference type="ChEBI" id="CHEBI:82748"/>
        <dbReference type="EC" id="2.1.1.225"/>
    </reaction>
</comment>
<dbReference type="GO" id="GO:0008270">
    <property type="term" value="F:zinc ion binding"/>
    <property type="evidence" value="ECO:0007669"/>
    <property type="project" value="UniProtKB-KW"/>
</dbReference>
<comment type="similarity">
    <text evidence="1 12">Belongs to the methyltransferase TRM13 family.</text>
</comment>
<dbReference type="Pfam" id="PF11722">
    <property type="entry name" value="zf-TRM13_CCCH"/>
    <property type="match status" value="1"/>
</dbReference>
<protein>
    <recommendedName>
        <fullName evidence="12">tRNA:m(4)X modification enzyme TRM13</fullName>
        <ecNumber evidence="12">2.1.1.225</ecNumber>
    </recommendedName>
</protein>
<dbReference type="PANTHER" id="PTHR12998">
    <property type="entry name" value="TRNA:M(4)X MODIFICATION ENZYME TRM13 HOMOLOG"/>
    <property type="match status" value="1"/>
</dbReference>
<evidence type="ECO:0000256" key="11">
    <source>
        <dbReference type="ARBA" id="ARBA00049393"/>
    </source>
</evidence>
<dbReference type="AlphaFoldDB" id="A0A2G5TN90"/>
<organism evidence="14 15">
    <name type="scientific">Caenorhabditis nigoni</name>
    <dbReference type="NCBI Taxonomy" id="1611254"/>
    <lineage>
        <taxon>Eukaryota</taxon>
        <taxon>Metazoa</taxon>
        <taxon>Ecdysozoa</taxon>
        <taxon>Nematoda</taxon>
        <taxon>Chromadorea</taxon>
        <taxon>Rhabditida</taxon>
        <taxon>Rhabditina</taxon>
        <taxon>Rhabditomorpha</taxon>
        <taxon>Rhabditoidea</taxon>
        <taxon>Rhabditidae</taxon>
        <taxon>Peloderinae</taxon>
        <taxon>Caenorhabditis</taxon>
    </lineage>
</organism>
<keyword evidence="15" id="KW-1185">Reference proteome</keyword>
<dbReference type="Pfam" id="PF05206">
    <property type="entry name" value="TRM13"/>
    <property type="match status" value="1"/>
</dbReference>
<evidence type="ECO:0000256" key="8">
    <source>
        <dbReference type="ARBA" id="ARBA00022833"/>
    </source>
</evidence>
<comment type="catalytic activity">
    <reaction evidence="11 12">
        <text>adenosine(4) in tRNA(His) + S-adenosyl-L-methionine = 2'-O-methyladenosine(4) in tRNA(His) + S-adenosyl-L-homocysteine + H(+)</text>
        <dbReference type="Rhea" id="RHEA:43196"/>
        <dbReference type="Rhea" id="RHEA-COMP:10401"/>
        <dbReference type="Rhea" id="RHEA-COMP:10402"/>
        <dbReference type="ChEBI" id="CHEBI:15378"/>
        <dbReference type="ChEBI" id="CHEBI:57856"/>
        <dbReference type="ChEBI" id="CHEBI:59789"/>
        <dbReference type="ChEBI" id="CHEBI:74411"/>
        <dbReference type="ChEBI" id="CHEBI:74477"/>
        <dbReference type="EC" id="2.1.1.225"/>
    </reaction>
</comment>
<keyword evidence="4 12" id="KW-0949">S-adenosyl-L-methionine</keyword>
<dbReference type="PROSITE" id="PS51800">
    <property type="entry name" value="ZF_CHHC_U11_48K"/>
    <property type="match status" value="1"/>
</dbReference>
<evidence type="ECO:0000256" key="7">
    <source>
        <dbReference type="ARBA" id="ARBA00022771"/>
    </source>
</evidence>
<dbReference type="STRING" id="1611254.A0A2G5TN90"/>
<evidence type="ECO:0000256" key="12">
    <source>
        <dbReference type="RuleBase" id="RU367103"/>
    </source>
</evidence>
<dbReference type="Pfam" id="PF05253">
    <property type="entry name" value="zf-U11-48K"/>
    <property type="match status" value="1"/>
</dbReference>
<evidence type="ECO:0000313" key="14">
    <source>
        <dbReference type="EMBL" id="PIC28755.1"/>
    </source>
</evidence>
<proteinExistence type="inferred from homology"/>
<dbReference type="InterPro" id="IPR022776">
    <property type="entry name" value="TRM13/UPF0224_CHHC_Znf_dom"/>
</dbReference>
<dbReference type="GO" id="GO:0106050">
    <property type="term" value="F:tRNA 2'-O-methyltransferase activity"/>
    <property type="evidence" value="ECO:0007669"/>
    <property type="project" value="UniProtKB-UniRule"/>
</dbReference>
<feature type="domain" description="CHHC U11-48K-type" evidence="13">
    <location>
        <begin position="43"/>
        <end position="70"/>
    </location>
</feature>
<comment type="function">
    <text evidence="12">tRNA methylase which 2'-O-methylates cytidine(4) in tRNA(Pro) and tRNA(Gly)(GCC), and adenosine(4) in tRNA(His).</text>
</comment>
<dbReference type="Proteomes" id="UP000230233">
    <property type="component" value="Chromosome V"/>
</dbReference>
<dbReference type="GO" id="GO:0030488">
    <property type="term" value="P:tRNA methylation"/>
    <property type="evidence" value="ECO:0007669"/>
    <property type="project" value="InterPro"/>
</dbReference>
<keyword evidence="5 12" id="KW-0819">tRNA processing</keyword>
<evidence type="ECO:0000256" key="4">
    <source>
        <dbReference type="ARBA" id="ARBA00022691"/>
    </source>
</evidence>
<evidence type="ECO:0000256" key="9">
    <source>
        <dbReference type="ARBA" id="ARBA00048165"/>
    </source>
</evidence>
<comment type="catalytic activity">
    <reaction evidence="9 12">
        <text>cytidine(4) in tRNA(Pro) + S-adenosyl-L-methionine = 2'-O-methylcytidine(4) in tRNA(Pro) + S-adenosyl-L-homocysteine + H(+)</text>
        <dbReference type="Rhea" id="RHEA:32767"/>
        <dbReference type="Rhea" id="RHEA-COMP:10397"/>
        <dbReference type="Rhea" id="RHEA-COMP:10398"/>
        <dbReference type="ChEBI" id="CHEBI:15378"/>
        <dbReference type="ChEBI" id="CHEBI:57856"/>
        <dbReference type="ChEBI" id="CHEBI:59789"/>
        <dbReference type="ChEBI" id="CHEBI:74495"/>
        <dbReference type="ChEBI" id="CHEBI:82748"/>
        <dbReference type="EC" id="2.1.1.225"/>
    </reaction>
</comment>
<name>A0A2G5TN90_9PELO</name>
<keyword evidence="7 12" id="KW-0863">Zinc-finger</keyword>
<dbReference type="InterPro" id="IPR007871">
    <property type="entry name" value="Methyltransferase_TRM13"/>
</dbReference>
<evidence type="ECO:0000256" key="10">
    <source>
        <dbReference type="ARBA" id="ARBA00048635"/>
    </source>
</evidence>
<evidence type="ECO:0000256" key="1">
    <source>
        <dbReference type="ARBA" id="ARBA00005265"/>
    </source>
</evidence>
<evidence type="ECO:0000256" key="5">
    <source>
        <dbReference type="ARBA" id="ARBA00022694"/>
    </source>
</evidence>
<sequence length="390" mass="43948">MATERTCCEYILPIKKRRCRMLVKQGNRFCGEHAIHDASNTERMICPNDGKHTVLKSELEAHLKKCNSRIIDAEYIKIGGNAVLAETKKTDKIDRRPTEEEICEVVHKIWKCYEEDVVGRLIVEQKRNELVEKFLAENQELSEAKKKKHLVQISSILGHIESSGVLPSSPTSCMFELGAGKGQLAYWISKAAPKGKYILMDRSGCRNKFDTAALRENPELAWKRYRCSIEHMDLSKIDELKNSKQILAICKHFCGSATDAGIRSLQNSGLKFDAALLAPCCHHKSRFAEYGGHEFLDKWGMDDEASFAALRYLASFATNGAVDIDTSDGWKSLHPPVELGRRAKAILEIGRAIWLENVGFETKVIEYVPPEVSPENLLILALKRSNSNKE</sequence>
<comment type="caution">
    <text evidence="14">The sequence shown here is derived from an EMBL/GenBank/DDBJ whole genome shotgun (WGS) entry which is preliminary data.</text>
</comment>
<evidence type="ECO:0000259" key="13">
    <source>
        <dbReference type="PROSITE" id="PS51800"/>
    </source>
</evidence>
<evidence type="ECO:0000256" key="3">
    <source>
        <dbReference type="ARBA" id="ARBA00022679"/>
    </source>
</evidence>
<keyword evidence="6 12" id="KW-0479">Metal-binding</keyword>
<dbReference type="InterPro" id="IPR021721">
    <property type="entry name" value="Znf_CCCH-type_TRM13"/>
</dbReference>
<dbReference type="InterPro" id="IPR039044">
    <property type="entry name" value="Trm13"/>
</dbReference>
<reference evidence="15" key="1">
    <citation type="submission" date="2017-10" db="EMBL/GenBank/DDBJ databases">
        <title>Rapid genome shrinkage in a self-fertile nematode reveals novel sperm competition proteins.</title>
        <authorList>
            <person name="Yin D."/>
            <person name="Schwarz E.M."/>
            <person name="Thomas C.G."/>
            <person name="Felde R.L."/>
            <person name="Korf I.F."/>
            <person name="Cutter A.D."/>
            <person name="Schartner C.M."/>
            <person name="Ralston E.J."/>
            <person name="Meyer B.J."/>
            <person name="Haag E.S."/>
        </authorList>
    </citation>
    <scope>NUCLEOTIDE SEQUENCE [LARGE SCALE GENOMIC DNA]</scope>
    <source>
        <strain evidence="15">JU1422</strain>
    </source>
</reference>
<evidence type="ECO:0000256" key="2">
    <source>
        <dbReference type="ARBA" id="ARBA00022603"/>
    </source>
</evidence>
<gene>
    <name evidence="14" type="primary">Cni-Y49A3A.3</name>
    <name evidence="14" type="synonym">Cnig_chr_V.g20566</name>
    <name evidence="14" type="ORF">B9Z55_020566</name>
</gene>
<dbReference type="EMBL" id="PDUG01000005">
    <property type="protein sequence ID" value="PIC28755.1"/>
    <property type="molecule type" value="Genomic_DNA"/>
</dbReference>
<evidence type="ECO:0000313" key="15">
    <source>
        <dbReference type="Proteomes" id="UP000230233"/>
    </source>
</evidence>
<keyword evidence="3 12" id="KW-0808">Transferase</keyword>
<keyword evidence="2 12" id="KW-0489">Methyltransferase</keyword>
<accession>A0A2G5TN90</accession>
<dbReference type="OrthoDB" id="258806at2759"/>